<dbReference type="EMBL" id="SOFY01000061">
    <property type="protein sequence ID" value="TFC44894.1"/>
    <property type="molecule type" value="Genomic_DNA"/>
</dbReference>
<dbReference type="InterPro" id="IPR041657">
    <property type="entry name" value="HTH_17"/>
</dbReference>
<comment type="caution">
    <text evidence="2">The sequence shown here is derived from an EMBL/GenBank/DDBJ whole genome shotgun (WGS) entry which is preliminary data.</text>
</comment>
<sequence length="79" mass="9104">MTTNRPRVLDDALANELFLIPDEVSAELRVSRGDLKRLRDTGLGPAYFTISSTIRYLQTDVDQWRAEHPRGIEIPHRRS</sequence>
<dbReference type="AlphaFoldDB" id="A0AAQ2HFF8"/>
<dbReference type="GO" id="GO:0003677">
    <property type="term" value="F:DNA binding"/>
    <property type="evidence" value="ECO:0007669"/>
    <property type="project" value="UniProtKB-KW"/>
</dbReference>
<protein>
    <submittedName>
        <fullName evidence="2">DNA-binding protein</fullName>
    </submittedName>
</protein>
<proteinExistence type="predicted"/>
<dbReference type="Pfam" id="PF12728">
    <property type="entry name" value="HTH_17"/>
    <property type="match status" value="1"/>
</dbReference>
<reference evidence="2 3" key="1">
    <citation type="submission" date="2019-03" db="EMBL/GenBank/DDBJ databases">
        <title>Genomics of glacier-inhabiting Cryobacterium strains.</title>
        <authorList>
            <person name="Liu Q."/>
            <person name="Xin Y.-H."/>
        </authorList>
    </citation>
    <scope>NUCLEOTIDE SEQUENCE [LARGE SCALE GENOMIC DNA]</scope>
    <source>
        <strain evidence="3">TMT1-22</strain>
    </source>
</reference>
<organism evidence="2 3">
    <name type="scientific">Cryobacterium shii</name>
    <dbReference type="NCBI Taxonomy" id="1259235"/>
    <lineage>
        <taxon>Bacteria</taxon>
        <taxon>Bacillati</taxon>
        <taxon>Actinomycetota</taxon>
        <taxon>Actinomycetes</taxon>
        <taxon>Micrococcales</taxon>
        <taxon>Microbacteriaceae</taxon>
        <taxon>Cryobacterium</taxon>
    </lineage>
</organism>
<evidence type="ECO:0000259" key="1">
    <source>
        <dbReference type="Pfam" id="PF12728"/>
    </source>
</evidence>
<evidence type="ECO:0000313" key="2">
    <source>
        <dbReference type="EMBL" id="TFC44894.1"/>
    </source>
</evidence>
<evidence type="ECO:0000313" key="3">
    <source>
        <dbReference type="Proteomes" id="UP000297403"/>
    </source>
</evidence>
<keyword evidence="2" id="KW-0238">DNA-binding</keyword>
<dbReference type="RefSeq" id="WP_134434720.1">
    <property type="nucleotide sequence ID" value="NZ_SOFY01000061.1"/>
</dbReference>
<accession>A0AAQ2HFF8</accession>
<keyword evidence="3" id="KW-1185">Reference proteome</keyword>
<dbReference type="Proteomes" id="UP000297403">
    <property type="component" value="Unassembled WGS sequence"/>
</dbReference>
<feature type="domain" description="Helix-turn-helix" evidence="1">
    <location>
        <begin position="21"/>
        <end position="68"/>
    </location>
</feature>
<name>A0AAQ2HFF8_9MICO</name>
<gene>
    <name evidence="2" type="ORF">E3O49_11350</name>
</gene>